<reference evidence="1 2" key="1">
    <citation type="submission" date="2023-07" db="EMBL/GenBank/DDBJ databases">
        <title>Sequencing the genomes of 1000 actinobacteria strains.</title>
        <authorList>
            <person name="Klenk H.-P."/>
        </authorList>
    </citation>
    <scope>NUCLEOTIDE SEQUENCE [LARGE SCALE GENOMIC DNA]</scope>
    <source>
        <strain evidence="1 2">DSM 44109</strain>
    </source>
</reference>
<accession>A0ABT9RNG5</accession>
<gene>
    <name evidence="1" type="ORF">J2S55_009597</name>
</gene>
<dbReference type="EMBL" id="JAUSRB010000003">
    <property type="protein sequence ID" value="MDP9870259.1"/>
    <property type="molecule type" value="Genomic_DNA"/>
</dbReference>
<evidence type="ECO:0000313" key="1">
    <source>
        <dbReference type="EMBL" id="MDP9870259.1"/>
    </source>
</evidence>
<name>A0ABT9RNG5_9ACTN</name>
<sequence length="31" mass="3560">MIHRFNEICLAYPEETFSGRETVPTCSTLTL</sequence>
<dbReference type="Proteomes" id="UP001230426">
    <property type="component" value="Unassembled WGS sequence"/>
</dbReference>
<proteinExistence type="predicted"/>
<organism evidence="1 2">
    <name type="scientific">Streptosporangium brasiliense</name>
    <dbReference type="NCBI Taxonomy" id="47480"/>
    <lineage>
        <taxon>Bacteria</taxon>
        <taxon>Bacillati</taxon>
        <taxon>Actinomycetota</taxon>
        <taxon>Actinomycetes</taxon>
        <taxon>Streptosporangiales</taxon>
        <taxon>Streptosporangiaceae</taxon>
        <taxon>Streptosporangium</taxon>
    </lineage>
</organism>
<evidence type="ECO:0000313" key="2">
    <source>
        <dbReference type="Proteomes" id="UP001230426"/>
    </source>
</evidence>
<protein>
    <submittedName>
        <fullName evidence="1">Uncharacterized protein</fullName>
    </submittedName>
</protein>
<comment type="caution">
    <text evidence="1">The sequence shown here is derived from an EMBL/GenBank/DDBJ whole genome shotgun (WGS) entry which is preliminary data.</text>
</comment>
<keyword evidence="2" id="KW-1185">Reference proteome</keyword>